<dbReference type="STRING" id="1514105.AOC36_09940"/>
<accession>A0A0X8H1G5</accession>
<dbReference type="Proteomes" id="UP000063781">
    <property type="component" value="Chromosome"/>
</dbReference>
<proteinExistence type="predicted"/>
<dbReference type="KEGG" id="erl:AOC36_09940"/>
<protein>
    <submittedName>
        <fullName evidence="1">Uncharacterized protein</fullName>
    </submittedName>
</protein>
<reference evidence="1 2" key="1">
    <citation type="submission" date="2015-10" db="EMBL/GenBank/DDBJ databases">
        <title>Erysipelothrix larvae sp. LV19 isolated from the larval gut of the rhinoceros beetle, Trypoxylus dichotomus.</title>
        <authorList>
            <person name="Lim S."/>
            <person name="Kim B.-C."/>
        </authorList>
    </citation>
    <scope>NUCLEOTIDE SEQUENCE [LARGE SCALE GENOMIC DNA]</scope>
    <source>
        <strain evidence="1 2">LV19</strain>
    </source>
</reference>
<name>A0A0X8H1G5_9FIRM</name>
<evidence type="ECO:0000313" key="2">
    <source>
        <dbReference type="Proteomes" id="UP000063781"/>
    </source>
</evidence>
<dbReference type="RefSeq" id="WP_067633832.1">
    <property type="nucleotide sequence ID" value="NZ_CP013213.1"/>
</dbReference>
<sequence>MSDLLSRIEAKEREIQAQFEKSEKEKEVIVGQYRDKAFQEIGKMKSESEQRKKEMLEVMNDDLRSFKSQVDAQTQNEKMRVDAQFEKHKQQAKQLLIKEVLFDGDR</sequence>
<keyword evidence="2" id="KW-1185">Reference proteome</keyword>
<organism evidence="1 2">
    <name type="scientific">Erysipelothrix larvae</name>
    <dbReference type="NCBI Taxonomy" id="1514105"/>
    <lineage>
        <taxon>Bacteria</taxon>
        <taxon>Bacillati</taxon>
        <taxon>Bacillota</taxon>
        <taxon>Erysipelotrichia</taxon>
        <taxon>Erysipelotrichales</taxon>
        <taxon>Erysipelotrichaceae</taxon>
        <taxon>Erysipelothrix</taxon>
    </lineage>
</organism>
<gene>
    <name evidence="1" type="ORF">AOC36_09940</name>
</gene>
<dbReference type="Gene3D" id="1.20.5.2950">
    <property type="match status" value="1"/>
</dbReference>
<evidence type="ECO:0000313" key="1">
    <source>
        <dbReference type="EMBL" id="AMC94281.1"/>
    </source>
</evidence>
<dbReference type="AlphaFoldDB" id="A0A0X8H1G5"/>
<dbReference type="EMBL" id="CP013213">
    <property type="protein sequence ID" value="AMC94281.1"/>
    <property type="molecule type" value="Genomic_DNA"/>
</dbReference>